<evidence type="ECO:0000256" key="2">
    <source>
        <dbReference type="ARBA" id="ARBA00005297"/>
    </source>
</evidence>
<organism evidence="8 9">
    <name type="scientific">Halorarum halophilum</name>
    <dbReference type="NCBI Taxonomy" id="2743090"/>
    <lineage>
        <taxon>Archaea</taxon>
        <taxon>Methanobacteriati</taxon>
        <taxon>Methanobacteriota</taxon>
        <taxon>Stenosarchaea group</taxon>
        <taxon>Halobacteria</taxon>
        <taxon>Halobacteriales</taxon>
        <taxon>Haloferacaceae</taxon>
        <taxon>Halorarum</taxon>
    </lineage>
</organism>
<proteinExistence type="inferred from homology"/>
<dbReference type="NCBIfam" id="TIGR00543">
    <property type="entry name" value="isochor_syn"/>
    <property type="match status" value="1"/>
</dbReference>
<dbReference type="GeneID" id="56028749"/>
<evidence type="ECO:0000313" key="8">
    <source>
        <dbReference type="EMBL" id="QLG27481.1"/>
    </source>
</evidence>
<protein>
    <recommendedName>
        <fullName evidence="3">isochorismate synthase</fullName>
        <ecNumber evidence="3">5.4.4.2</ecNumber>
    </recommendedName>
    <alternativeName>
        <fullName evidence="5">Isochorismate mutase</fullName>
    </alternativeName>
</protein>
<dbReference type="UniPathway" id="UPA00035">
    <property type="reaction ID" value="UER00040"/>
</dbReference>
<dbReference type="InterPro" id="IPR015890">
    <property type="entry name" value="Chorismate_C"/>
</dbReference>
<evidence type="ECO:0000259" key="7">
    <source>
        <dbReference type="Pfam" id="PF00425"/>
    </source>
</evidence>
<dbReference type="PANTHER" id="PTHR42839">
    <property type="entry name" value="ISOCHORISMATE SYNTHASE ENTC"/>
    <property type="match status" value="1"/>
</dbReference>
<dbReference type="PANTHER" id="PTHR42839:SF2">
    <property type="entry name" value="ISOCHORISMATE SYNTHASE ENTC"/>
    <property type="match status" value="1"/>
</dbReference>
<dbReference type="InterPro" id="IPR005801">
    <property type="entry name" value="ADC_synthase"/>
</dbReference>
<dbReference type="SUPFAM" id="SSF56322">
    <property type="entry name" value="ADC synthase"/>
    <property type="match status" value="1"/>
</dbReference>
<keyword evidence="4 8" id="KW-0413">Isomerase</keyword>
<comment type="catalytic activity">
    <reaction evidence="1">
        <text>chorismate = isochorismate</text>
        <dbReference type="Rhea" id="RHEA:18985"/>
        <dbReference type="ChEBI" id="CHEBI:29748"/>
        <dbReference type="ChEBI" id="CHEBI:29780"/>
        <dbReference type="EC" id="5.4.4.2"/>
    </reaction>
</comment>
<dbReference type="KEGG" id="halg:HUG10_07910"/>
<dbReference type="RefSeq" id="WP_179169056.1">
    <property type="nucleotide sequence ID" value="NZ_CP058529.1"/>
</dbReference>
<evidence type="ECO:0000256" key="5">
    <source>
        <dbReference type="ARBA" id="ARBA00041564"/>
    </source>
</evidence>
<name>A0A7D5K143_9EURY</name>
<dbReference type="EMBL" id="CP058529">
    <property type="protein sequence ID" value="QLG27481.1"/>
    <property type="molecule type" value="Genomic_DNA"/>
</dbReference>
<comment type="similarity">
    <text evidence="2">Belongs to the isochorismate synthase family.</text>
</comment>
<dbReference type="GO" id="GO:0000162">
    <property type="term" value="P:L-tryptophan biosynthetic process"/>
    <property type="evidence" value="ECO:0007669"/>
    <property type="project" value="UniProtKB-UniPathway"/>
</dbReference>
<dbReference type="OrthoDB" id="195185at2157"/>
<sequence length="459" mass="49400">MNPPEREALASTRPAADATLVSRSREVDDVSFRAFLAARDAPRVHWASPGGLELVGGGAAARIAATGRDRFDALRADAATVFERVDHDGPHETRPRMLGGLSFDADHEPAGTWRGFPAASFVLPAVQLTRTDAGTWLTVSRYDEGTATDSVGTVESALDDAETALDSLPMMRPSGGRPGVTGTRWRPPKAEWTAQVEDVIERIRDGGLLKVVLASALDVELADDVDIPDVLERLRRTYPECYRFLVQPAGGDAFFGPPPERLVKLDGREVRTEALAGSMPRGDTPEEDADHARSLLESEKIGHEQGLVADTIIEQLEAFGTVREGERGVRKLTNIQHLETPIEADLDGDEHVLTLVEALHPTPAMGGLPLQDALATIRETESFDRGWYASPVGWFDGDGDGEFAVGIRSGVAGGSRATLFAGNGIVADSDPDDEWDELQPKVRPIMDELESESGAGSND</sequence>
<evidence type="ECO:0000256" key="4">
    <source>
        <dbReference type="ARBA" id="ARBA00023235"/>
    </source>
</evidence>
<evidence type="ECO:0000313" key="9">
    <source>
        <dbReference type="Proteomes" id="UP000509750"/>
    </source>
</evidence>
<evidence type="ECO:0000256" key="6">
    <source>
        <dbReference type="SAM" id="MobiDB-lite"/>
    </source>
</evidence>
<dbReference type="Pfam" id="PF00425">
    <property type="entry name" value="Chorismate_bind"/>
    <property type="match status" value="1"/>
</dbReference>
<gene>
    <name evidence="8" type="ORF">HUG10_07910</name>
</gene>
<feature type="region of interest" description="Disordered" evidence="6">
    <location>
        <begin position="425"/>
        <end position="459"/>
    </location>
</feature>
<feature type="domain" description="Chorismate-utilising enzyme C-terminal" evidence="7">
    <location>
        <begin position="189"/>
        <end position="441"/>
    </location>
</feature>
<dbReference type="Gene3D" id="3.60.120.10">
    <property type="entry name" value="Anthranilate synthase"/>
    <property type="match status" value="1"/>
</dbReference>
<evidence type="ECO:0000256" key="3">
    <source>
        <dbReference type="ARBA" id="ARBA00012824"/>
    </source>
</evidence>
<keyword evidence="9" id="KW-1185">Reference proteome</keyword>
<dbReference type="InterPro" id="IPR004561">
    <property type="entry name" value="IsoChor_synthase"/>
</dbReference>
<reference evidence="8 9" key="1">
    <citation type="submission" date="2020-07" db="EMBL/GenBank/DDBJ databases">
        <title>Gai3-2, isolated from salt lake.</title>
        <authorList>
            <person name="Cui H."/>
            <person name="Shi X."/>
        </authorList>
    </citation>
    <scope>NUCLEOTIDE SEQUENCE [LARGE SCALE GENOMIC DNA]</scope>
    <source>
        <strain evidence="8 9">Gai3-2</strain>
    </source>
</reference>
<dbReference type="Proteomes" id="UP000509750">
    <property type="component" value="Chromosome"/>
</dbReference>
<accession>A0A7D5K143</accession>
<dbReference type="EC" id="5.4.4.2" evidence="3"/>
<evidence type="ECO:0000256" key="1">
    <source>
        <dbReference type="ARBA" id="ARBA00000799"/>
    </source>
</evidence>
<dbReference type="AlphaFoldDB" id="A0A7D5K143"/>
<dbReference type="GO" id="GO:0008909">
    <property type="term" value="F:isochorismate synthase activity"/>
    <property type="evidence" value="ECO:0007669"/>
    <property type="project" value="UniProtKB-EC"/>
</dbReference>